<keyword evidence="3" id="KW-1185">Reference proteome</keyword>
<feature type="compositionally biased region" description="Low complexity" evidence="1">
    <location>
        <begin position="365"/>
        <end position="394"/>
    </location>
</feature>
<evidence type="ECO:0000313" key="2">
    <source>
        <dbReference type="EMBL" id="TPX74048.1"/>
    </source>
</evidence>
<feature type="compositionally biased region" description="Acidic residues" evidence="1">
    <location>
        <begin position="547"/>
        <end position="556"/>
    </location>
</feature>
<accession>A0A507FFH5</accession>
<feature type="compositionally biased region" description="Basic and acidic residues" evidence="1">
    <location>
        <begin position="103"/>
        <end position="119"/>
    </location>
</feature>
<dbReference type="AlphaFoldDB" id="A0A507FFH5"/>
<protein>
    <submittedName>
        <fullName evidence="2">Uncharacterized protein</fullName>
    </submittedName>
</protein>
<gene>
    <name evidence="2" type="ORF">CcCBS67573_g04676</name>
</gene>
<evidence type="ECO:0000256" key="1">
    <source>
        <dbReference type="SAM" id="MobiDB-lite"/>
    </source>
</evidence>
<organism evidence="2 3">
    <name type="scientific">Chytriomyces confervae</name>
    <dbReference type="NCBI Taxonomy" id="246404"/>
    <lineage>
        <taxon>Eukaryota</taxon>
        <taxon>Fungi</taxon>
        <taxon>Fungi incertae sedis</taxon>
        <taxon>Chytridiomycota</taxon>
        <taxon>Chytridiomycota incertae sedis</taxon>
        <taxon>Chytridiomycetes</taxon>
        <taxon>Chytridiales</taxon>
        <taxon>Chytriomycetaceae</taxon>
        <taxon>Chytriomyces</taxon>
    </lineage>
</organism>
<reference evidence="2 3" key="1">
    <citation type="journal article" date="2019" name="Sci. Rep.">
        <title>Comparative genomics of chytrid fungi reveal insights into the obligate biotrophic and pathogenic lifestyle of Synchytrium endobioticum.</title>
        <authorList>
            <person name="van de Vossenberg B.T.L.H."/>
            <person name="Warris S."/>
            <person name="Nguyen H.D.T."/>
            <person name="van Gent-Pelzer M.P.E."/>
            <person name="Joly D.L."/>
            <person name="van de Geest H.C."/>
            <person name="Bonants P.J.M."/>
            <person name="Smith D.S."/>
            <person name="Levesque C.A."/>
            <person name="van der Lee T.A.J."/>
        </authorList>
    </citation>
    <scope>NUCLEOTIDE SEQUENCE [LARGE SCALE GENOMIC DNA]</scope>
    <source>
        <strain evidence="2 3">CBS 675.73</strain>
    </source>
</reference>
<feature type="region of interest" description="Disordered" evidence="1">
    <location>
        <begin position="73"/>
        <end position="133"/>
    </location>
</feature>
<proteinExistence type="predicted"/>
<dbReference type="EMBL" id="QEAP01000147">
    <property type="protein sequence ID" value="TPX74048.1"/>
    <property type="molecule type" value="Genomic_DNA"/>
</dbReference>
<feature type="compositionally biased region" description="Polar residues" evidence="1">
    <location>
        <begin position="421"/>
        <end position="433"/>
    </location>
</feature>
<feature type="compositionally biased region" description="Basic and acidic residues" evidence="1">
    <location>
        <begin position="341"/>
        <end position="359"/>
    </location>
</feature>
<evidence type="ECO:0000313" key="3">
    <source>
        <dbReference type="Proteomes" id="UP000320333"/>
    </source>
</evidence>
<comment type="caution">
    <text evidence="2">The sequence shown here is derived from an EMBL/GenBank/DDBJ whole genome shotgun (WGS) entry which is preliminary data.</text>
</comment>
<feature type="region of interest" description="Disordered" evidence="1">
    <location>
        <begin position="288"/>
        <end position="433"/>
    </location>
</feature>
<feature type="region of interest" description="Disordered" evidence="1">
    <location>
        <begin position="151"/>
        <end position="254"/>
    </location>
</feature>
<sequence length="605" mass="68298">MPNVTNTPGTRRTPSVAYIGWETEYQRQYVWRPTDLNTVSLNLKMAKENNSKNGGPGRPASKLQPFNRNYAMPQDIIKPAPPPPVETPVNFRKSTVEDGEGGPSHHNDQNDSNFTDRTRNISYNDSGVYMKPGKDRYGIVDVARDLQMDQYGDQQDDDFIPSSYDDPRDLKRAGGQGSRFGRHVSPSRLHGRDTNSKNQQKRTTFREDYFSEEDEEDDPVRMQDESTMTDSEDAAPNTRLNPFADPNANVRSGQSLNRNNALFSNDFDHQQQQKKTGKFDRSVVVSFENGAQPRAHQGSRPKSASRTPNIMAYGGGNTNPASDDQMMKSFNVKVPSSEQYPHTDDRTSRMKTYESERLRSPAHINNLNSTPPSLNSLQQHQPPSQQQQRGFQPANPHPPPQHSNPHLKRAQQLKLKKATEAPSTQQRVPQKSPFQAFVQAKSDALRASNTFVTEYQRQYTAPRQNIHLRVNGQGATSYNYVYRKDGASTQKPASKEEEADPESLLFAERESGDHGSGGRYFRGHLAEGDETGGIIEIPTVAPPEQEPIYDTEDNEFPPERPKNYKTVKVGNRILTYNAEPPSTWNLAQDLLRRAQRQYAMHASEH</sequence>
<dbReference type="Proteomes" id="UP000320333">
    <property type="component" value="Unassembled WGS sequence"/>
</dbReference>
<feature type="region of interest" description="Disordered" evidence="1">
    <location>
        <begin position="544"/>
        <end position="563"/>
    </location>
</feature>
<name>A0A507FFH5_9FUNG</name>
<dbReference type="OrthoDB" id="2127453at2759"/>
<feature type="compositionally biased region" description="Basic residues" evidence="1">
    <location>
        <begin position="405"/>
        <end position="416"/>
    </location>
</feature>